<keyword evidence="6" id="KW-0963">Cytoplasm</keyword>
<dbReference type="InterPro" id="IPR035969">
    <property type="entry name" value="Rab-GAP_TBC_sf"/>
</dbReference>
<name>A0AAD9UCM6_RIDPI</name>
<dbReference type="SUPFAM" id="SSF47923">
    <property type="entry name" value="Ypt/Rab-GAP domain of gyp1p"/>
    <property type="match status" value="2"/>
</dbReference>
<dbReference type="Gene3D" id="1.10.8.680">
    <property type="entry name" value="Ypt/Rab-GAP domain of gyp1p, domain 2"/>
    <property type="match status" value="1"/>
</dbReference>
<dbReference type="GO" id="GO:0005765">
    <property type="term" value="C:lysosomal membrane"/>
    <property type="evidence" value="ECO:0007669"/>
    <property type="project" value="UniProtKB-SubCell"/>
</dbReference>
<dbReference type="InterPro" id="IPR039842">
    <property type="entry name" value="TBC1D7"/>
</dbReference>
<evidence type="ECO:0000313" key="14">
    <source>
        <dbReference type="Proteomes" id="UP001209878"/>
    </source>
</evidence>
<comment type="caution">
    <text evidence="13">The sequence shown here is derived from an EMBL/GenBank/DDBJ whole genome shotgun (WGS) entry which is preliminary data.</text>
</comment>
<evidence type="ECO:0000256" key="7">
    <source>
        <dbReference type="ARBA" id="ARBA00023136"/>
    </source>
</evidence>
<evidence type="ECO:0000256" key="3">
    <source>
        <dbReference type="ARBA" id="ARBA00004656"/>
    </source>
</evidence>
<comment type="subcellular location">
    <subcellularLocation>
        <location evidence="1">Cytoplasm</location>
        <location evidence="1">Cytosol</location>
    </subcellularLocation>
    <subcellularLocation>
        <location evidence="2">Cytoplasmic vesicle</location>
    </subcellularLocation>
    <subcellularLocation>
        <location evidence="3">Lysosome membrane</location>
    </subcellularLocation>
</comment>
<dbReference type="Gene3D" id="1.10.472.80">
    <property type="entry name" value="Ypt/Rab-GAP domain of gyp1p, domain 3"/>
    <property type="match status" value="1"/>
</dbReference>
<evidence type="ECO:0000256" key="10">
    <source>
        <dbReference type="ARBA" id="ARBA00046045"/>
    </source>
</evidence>
<feature type="transmembrane region" description="Helical" evidence="11">
    <location>
        <begin position="227"/>
        <end position="246"/>
    </location>
</feature>
<keyword evidence="7 11" id="KW-0472">Membrane</keyword>
<dbReference type="PANTHER" id="PTHR13530:SF3">
    <property type="entry name" value="TBC1 DOMAIN FAMILY MEMBER 7"/>
    <property type="match status" value="1"/>
</dbReference>
<accession>A0AAD9UCM6</accession>
<keyword evidence="11" id="KW-0812">Transmembrane</keyword>
<evidence type="ECO:0000256" key="2">
    <source>
        <dbReference type="ARBA" id="ARBA00004541"/>
    </source>
</evidence>
<dbReference type="GO" id="GO:0031410">
    <property type="term" value="C:cytoplasmic vesicle"/>
    <property type="evidence" value="ECO:0007669"/>
    <property type="project" value="UniProtKB-SubCell"/>
</dbReference>
<comment type="function">
    <text evidence="10">Non-catalytic component of the TSC-TBC complex, a multiprotein complex that acts as a negative regulator of the canonical mTORC1 complex, an evolutionarily conserved central nutrient sensor that stimulates anabolic reactions and macromolecule biosynthesis to promote cellular biomass generation and growth. The TSC-TBC complex acts as a GTPase-activating protein (GAP) for the small GTPase RHEB, a direct activator of the protein kinase activity of mTORC1. In absence of nutrients, the TSC-TBC complex inhibits mTORC1, thereby preventing phosphorylation of ribosomal protein S6 kinase (RPS6KB1 and RPS6KB2) and EIF4EBP1 (4E-BP1) by the mTORC1 signaling. The TSC-TBC complex is inactivated in response to nutrients, relieving inhibition of mTORC1.</text>
</comment>
<dbReference type="InterPro" id="IPR000195">
    <property type="entry name" value="Rab-GAP-TBC_dom"/>
</dbReference>
<keyword evidence="8" id="KW-0458">Lysosome</keyword>
<reference evidence="13" key="1">
    <citation type="journal article" date="2023" name="Mol. Biol. Evol.">
        <title>Third-Generation Sequencing Reveals the Adaptive Role of the Epigenome in Three Deep-Sea Polychaetes.</title>
        <authorList>
            <person name="Perez M."/>
            <person name="Aroh O."/>
            <person name="Sun Y."/>
            <person name="Lan Y."/>
            <person name="Juniper S.K."/>
            <person name="Young C.R."/>
            <person name="Angers B."/>
            <person name="Qian P.Y."/>
        </authorList>
    </citation>
    <scope>NUCLEOTIDE SEQUENCE</scope>
    <source>
        <strain evidence="13">R07B-5</strain>
    </source>
</reference>
<dbReference type="Gene3D" id="1.10.10.750">
    <property type="entry name" value="Ypt/Rab-GAP domain of gyp1p, domain 1"/>
    <property type="match status" value="1"/>
</dbReference>
<evidence type="ECO:0000256" key="4">
    <source>
        <dbReference type="ARBA" id="ARBA00015455"/>
    </source>
</evidence>
<evidence type="ECO:0000256" key="8">
    <source>
        <dbReference type="ARBA" id="ARBA00023228"/>
    </source>
</evidence>
<dbReference type="FunFam" id="1.10.472.80:FF:000028">
    <property type="entry name" value="TBC1 domain family member 7"/>
    <property type="match status" value="1"/>
</dbReference>
<evidence type="ECO:0000256" key="11">
    <source>
        <dbReference type="SAM" id="Phobius"/>
    </source>
</evidence>
<evidence type="ECO:0000259" key="12">
    <source>
        <dbReference type="PROSITE" id="PS50086"/>
    </source>
</evidence>
<feature type="domain" description="Rab-GAP TBC" evidence="12">
    <location>
        <begin position="48"/>
        <end position="231"/>
    </location>
</feature>
<dbReference type="PROSITE" id="PS50086">
    <property type="entry name" value="TBC_RABGAP"/>
    <property type="match status" value="1"/>
</dbReference>
<gene>
    <name evidence="13" type="ORF">NP493_262g03050</name>
</gene>
<organism evidence="13 14">
    <name type="scientific">Ridgeia piscesae</name>
    <name type="common">Tubeworm</name>
    <dbReference type="NCBI Taxonomy" id="27915"/>
    <lineage>
        <taxon>Eukaryota</taxon>
        <taxon>Metazoa</taxon>
        <taxon>Spiralia</taxon>
        <taxon>Lophotrochozoa</taxon>
        <taxon>Annelida</taxon>
        <taxon>Polychaeta</taxon>
        <taxon>Sedentaria</taxon>
        <taxon>Canalipalpata</taxon>
        <taxon>Sabellida</taxon>
        <taxon>Siboglinidae</taxon>
        <taxon>Ridgeia</taxon>
    </lineage>
</organism>
<evidence type="ECO:0000256" key="5">
    <source>
        <dbReference type="ARBA" id="ARBA00022468"/>
    </source>
</evidence>
<dbReference type="AlphaFoldDB" id="A0AAD9UCM6"/>
<evidence type="ECO:0000256" key="6">
    <source>
        <dbReference type="ARBA" id="ARBA00022490"/>
    </source>
</evidence>
<dbReference type="Proteomes" id="UP001209878">
    <property type="component" value="Unassembled WGS sequence"/>
</dbReference>
<dbReference type="GO" id="GO:0005096">
    <property type="term" value="F:GTPase activator activity"/>
    <property type="evidence" value="ECO:0007669"/>
    <property type="project" value="UniProtKB-KW"/>
</dbReference>
<evidence type="ECO:0000313" key="13">
    <source>
        <dbReference type="EMBL" id="KAK2184518.1"/>
    </source>
</evidence>
<proteinExistence type="predicted"/>
<dbReference type="GO" id="GO:0005829">
    <property type="term" value="C:cytosol"/>
    <property type="evidence" value="ECO:0007669"/>
    <property type="project" value="UniProtKB-SubCell"/>
</dbReference>
<dbReference type="PANTHER" id="PTHR13530">
    <property type="entry name" value="TBC1 DOMAIN FAMILY MEMBER 7"/>
    <property type="match status" value="1"/>
</dbReference>
<keyword evidence="9" id="KW-0968">Cytoplasmic vesicle</keyword>
<keyword evidence="14" id="KW-1185">Reference proteome</keyword>
<dbReference type="InterPro" id="IPR043039">
    <property type="entry name" value="TBC1D7_dom2"/>
</dbReference>
<dbReference type="EMBL" id="JAODUO010000263">
    <property type="protein sequence ID" value="KAK2184518.1"/>
    <property type="molecule type" value="Genomic_DNA"/>
</dbReference>
<sequence>MTEQRNFRSAYLEKVGIKGVEEKKSLEILLNEQPLDIIKLNQFCIRFPVPASHRSYLWKVLLDVLPVHQASHQYVGEQRQQQYDDLHEALEAMCKIDETSPLHEVHLKMFLVENGLLPFNQSGMMSDVRNRIFTSVTTAMSEVTEDQTDIYWLSTKFYKLQLKHTEILPEMVGRVDFYLKKEDGDGHLCEHLMKLKAYQHLHFTDWFSSCFASILPMPSLARIWDKIIGGSYKILVFVAVAMLLTLKRPILSMKTISNVEQYLSQIPDDNGDIIVNKAVELWHKHGCLLLPVTTRGNSPVITDKVYS</sequence>
<evidence type="ECO:0000256" key="1">
    <source>
        <dbReference type="ARBA" id="ARBA00004514"/>
    </source>
</evidence>
<dbReference type="GO" id="GO:0032007">
    <property type="term" value="P:negative regulation of TOR signaling"/>
    <property type="evidence" value="ECO:0007669"/>
    <property type="project" value="TreeGrafter"/>
</dbReference>
<protein>
    <recommendedName>
        <fullName evidence="4">TBC1 domain family member 7</fullName>
    </recommendedName>
</protein>
<evidence type="ECO:0000256" key="9">
    <source>
        <dbReference type="ARBA" id="ARBA00023329"/>
    </source>
</evidence>
<keyword evidence="11" id="KW-1133">Transmembrane helix</keyword>
<keyword evidence="5" id="KW-0343">GTPase activation</keyword>
<dbReference type="Pfam" id="PF23436">
    <property type="entry name" value="RabGap-TBC_2"/>
    <property type="match status" value="1"/>
</dbReference>